<proteinExistence type="predicted"/>
<gene>
    <name evidence="2" type="ORF">ACFOEK_12260</name>
</gene>
<dbReference type="EMBL" id="JBHRSZ010000004">
    <property type="protein sequence ID" value="MFC3151804.1"/>
    <property type="molecule type" value="Genomic_DNA"/>
</dbReference>
<dbReference type="RefSeq" id="WP_386721251.1">
    <property type="nucleotide sequence ID" value="NZ_JBHRSZ010000004.1"/>
</dbReference>
<protein>
    <recommendedName>
        <fullName evidence="4">Class IIb bacteriocin, lactobin A/cerein 7B family</fullName>
    </recommendedName>
</protein>
<reference evidence="3" key="1">
    <citation type="journal article" date="2019" name="Int. J. Syst. Evol. Microbiol.">
        <title>The Global Catalogue of Microorganisms (GCM) 10K type strain sequencing project: providing services to taxonomists for standard genome sequencing and annotation.</title>
        <authorList>
            <consortium name="The Broad Institute Genomics Platform"/>
            <consortium name="The Broad Institute Genome Sequencing Center for Infectious Disease"/>
            <person name="Wu L."/>
            <person name="Ma J."/>
        </authorList>
    </citation>
    <scope>NUCLEOTIDE SEQUENCE [LARGE SCALE GENOMIC DNA]</scope>
    <source>
        <strain evidence="3">KCTC 52438</strain>
    </source>
</reference>
<organism evidence="2 3">
    <name type="scientific">Litoribrevibacter euphylliae</name>
    <dbReference type="NCBI Taxonomy" id="1834034"/>
    <lineage>
        <taxon>Bacteria</taxon>
        <taxon>Pseudomonadati</taxon>
        <taxon>Pseudomonadota</taxon>
        <taxon>Gammaproteobacteria</taxon>
        <taxon>Oceanospirillales</taxon>
        <taxon>Oceanospirillaceae</taxon>
        <taxon>Litoribrevibacter</taxon>
    </lineage>
</organism>
<dbReference type="Proteomes" id="UP001595476">
    <property type="component" value="Unassembled WGS sequence"/>
</dbReference>
<accession>A0ABV7HD32</accession>
<sequence>MLSHDVILSFGGGMLFGDLIYPGVGTVLGGVIGAWAGYEQYRKGTD</sequence>
<feature type="transmembrane region" description="Helical" evidence="1">
    <location>
        <begin position="20"/>
        <end position="38"/>
    </location>
</feature>
<evidence type="ECO:0000256" key="1">
    <source>
        <dbReference type="SAM" id="Phobius"/>
    </source>
</evidence>
<evidence type="ECO:0000313" key="2">
    <source>
        <dbReference type="EMBL" id="MFC3151804.1"/>
    </source>
</evidence>
<evidence type="ECO:0000313" key="3">
    <source>
        <dbReference type="Proteomes" id="UP001595476"/>
    </source>
</evidence>
<name>A0ABV7HD32_9GAMM</name>
<keyword evidence="1" id="KW-0812">Transmembrane</keyword>
<keyword evidence="1" id="KW-1133">Transmembrane helix</keyword>
<keyword evidence="1" id="KW-0472">Membrane</keyword>
<evidence type="ECO:0008006" key="4">
    <source>
        <dbReference type="Google" id="ProtNLM"/>
    </source>
</evidence>
<keyword evidence="3" id="KW-1185">Reference proteome</keyword>
<comment type="caution">
    <text evidence="2">The sequence shown here is derived from an EMBL/GenBank/DDBJ whole genome shotgun (WGS) entry which is preliminary data.</text>
</comment>